<evidence type="ECO:0000313" key="1">
    <source>
        <dbReference type="EMBL" id="PRF55207.1"/>
    </source>
</evidence>
<protein>
    <submittedName>
        <fullName evidence="1">Uncharacterized protein</fullName>
    </submittedName>
</protein>
<proteinExistence type="predicted"/>
<dbReference type="EMBL" id="PVGH01000098">
    <property type="protein sequence ID" value="PRF55207.1"/>
    <property type="molecule type" value="Genomic_DNA"/>
</dbReference>
<dbReference type="Proteomes" id="UP000238982">
    <property type="component" value="Unassembled WGS sequence"/>
</dbReference>
<accession>A0A2S9MCX8</accession>
<gene>
    <name evidence="1" type="ORF">C6Q15_26540</name>
</gene>
<evidence type="ECO:0000313" key="2">
    <source>
        <dbReference type="Proteomes" id="UP000238982"/>
    </source>
</evidence>
<organism evidence="1 2">
    <name type="scientific">Burkholderia multivorans</name>
    <dbReference type="NCBI Taxonomy" id="87883"/>
    <lineage>
        <taxon>Bacteria</taxon>
        <taxon>Pseudomonadati</taxon>
        <taxon>Pseudomonadota</taxon>
        <taxon>Betaproteobacteria</taxon>
        <taxon>Burkholderiales</taxon>
        <taxon>Burkholderiaceae</taxon>
        <taxon>Burkholderia</taxon>
        <taxon>Burkholderia cepacia complex</taxon>
    </lineage>
</organism>
<reference evidence="1 2" key="1">
    <citation type="submission" date="2018-03" db="EMBL/GenBank/DDBJ databases">
        <authorList>
            <person name="Keele B.F."/>
        </authorList>
    </citation>
    <scope>NUCLEOTIDE SEQUENCE [LARGE SCALE GENOMIC DNA]</scope>
    <source>
        <strain evidence="1 2">AU19729</strain>
    </source>
</reference>
<comment type="caution">
    <text evidence="1">The sequence shown here is derived from an EMBL/GenBank/DDBJ whole genome shotgun (WGS) entry which is preliminary data.</text>
</comment>
<sequence>MEEIQNAGLGSALTVALTSVSKLVIWPRGIDDLSAPYQHELDDAPVVVDLAAIAQALDQFYEVCARQTTTWWLNAKQRLTVSSPESTVQNDLWHFLLGKYSDVARIRSEPNIGNGRADLTVIPFNVGHNSAVLELKTTRDAYTPANDPTAVPDPLKKKKLTKISLKENIAWACSGIQQTAAYRDHEKLDGAFLCVYDFCAGNKKEIDDAIQTPAITYNVIAKRYWITASHKEHREDLYPLEDPPA</sequence>
<dbReference type="AlphaFoldDB" id="A0A2S9MCX8"/>
<name>A0A2S9MCX8_9BURK</name>